<proteinExistence type="inferred from homology"/>
<protein>
    <submittedName>
        <fullName evidence="8">NADH-quinone oxidoreductase subunit E/NADP-reducing hydrogenase subunit HndA</fullName>
    </submittedName>
</protein>
<evidence type="ECO:0000256" key="7">
    <source>
        <dbReference type="PIRSR" id="PIRSR000216-1"/>
    </source>
</evidence>
<keyword evidence="2 7" id="KW-0001">2Fe-2S</keyword>
<evidence type="ECO:0000256" key="1">
    <source>
        <dbReference type="ARBA" id="ARBA00010643"/>
    </source>
</evidence>
<dbReference type="AlphaFoldDB" id="A0A1I0RMR7"/>
<organism evidence="8 9">
    <name type="scientific">[Clostridium] fimetarium</name>
    <dbReference type="NCBI Taxonomy" id="99656"/>
    <lineage>
        <taxon>Bacteria</taxon>
        <taxon>Bacillati</taxon>
        <taxon>Bacillota</taxon>
        <taxon>Clostridia</taxon>
        <taxon>Lachnospirales</taxon>
        <taxon>Lachnospiraceae</taxon>
    </lineage>
</organism>
<feature type="binding site" evidence="7">
    <location>
        <position position="84"/>
    </location>
    <ligand>
        <name>[2Fe-2S] cluster</name>
        <dbReference type="ChEBI" id="CHEBI:190135"/>
    </ligand>
</feature>
<comment type="cofactor">
    <cofactor evidence="6">
        <name>[2Fe-2S] cluster</name>
        <dbReference type="ChEBI" id="CHEBI:190135"/>
    </cofactor>
</comment>
<dbReference type="InterPro" id="IPR036249">
    <property type="entry name" value="Thioredoxin-like_sf"/>
</dbReference>
<dbReference type="EMBL" id="FOJI01000019">
    <property type="protein sequence ID" value="SEW42453.1"/>
    <property type="molecule type" value="Genomic_DNA"/>
</dbReference>
<dbReference type="InterPro" id="IPR041921">
    <property type="entry name" value="NuoE_N"/>
</dbReference>
<feature type="binding site" evidence="7">
    <location>
        <position position="125"/>
    </location>
    <ligand>
        <name>[2Fe-2S] cluster</name>
        <dbReference type="ChEBI" id="CHEBI:190135"/>
    </ligand>
</feature>
<evidence type="ECO:0000256" key="5">
    <source>
        <dbReference type="ARBA" id="ARBA00023014"/>
    </source>
</evidence>
<evidence type="ECO:0000313" key="8">
    <source>
        <dbReference type="EMBL" id="SEW42453.1"/>
    </source>
</evidence>
<comment type="similarity">
    <text evidence="1">Belongs to the complex I 24 kDa subunit family.</text>
</comment>
<dbReference type="OrthoDB" id="9807941at2"/>
<evidence type="ECO:0000256" key="4">
    <source>
        <dbReference type="ARBA" id="ARBA00023004"/>
    </source>
</evidence>
<reference evidence="8 9" key="1">
    <citation type="submission" date="2016-10" db="EMBL/GenBank/DDBJ databases">
        <authorList>
            <person name="de Groot N.N."/>
        </authorList>
    </citation>
    <scope>NUCLEOTIDE SEQUENCE [LARGE SCALE GENOMIC DNA]</scope>
    <source>
        <strain evidence="8 9">DSM 9179</strain>
    </source>
</reference>
<comment type="cofactor">
    <cofactor evidence="7">
        <name>[2Fe-2S] cluster</name>
        <dbReference type="ChEBI" id="CHEBI:190135"/>
    </cofactor>
    <text evidence="7">Binds 1 [2Fe-2S] cluster.</text>
</comment>
<evidence type="ECO:0000313" key="9">
    <source>
        <dbReference type="Proteomes" id="UP000199701"/>
    </source>
</evidence>
<feature type="binding site" evidence="7">
    <location>
        <position position="129"/>
    </location>
    <ligand>
        <name>[2Fe-2S] cluster</name>
        <dbReference type="ChEBI" id="CHEBI:190135"/>
    </ligand>
</feature>
<dbReference type="PIRSF" id="PIRSF000216">
    <property type="entry name" value="NADH_DH_24kDa"/>
    <property type="match status" value="1"/>
</dbReference>
<dbReference type="Gene3D" id="3.40.30.10">
    <property type="entry name" value="Glutaredoxin"/>
    <property type="match status" value="1"/>
</dbReference>
<keyword evidence="4 7" id="KW-0408">Iron</keyword>
<dbReference type="Pfam" id="PF01257">
    <property type="entry name" value="2Fe-2S_thioredx"/>
    <property type="match status" value="1"/>
</dbReference>
<gene>
    <name evidence="8" type="ORF">SAMN05421659_11926</name>
</gene>
<dbReference type="SUPFAM" id="SSF52833">
    <property type="entry name" value="Thioredoxin-like"/>
    <property type="match status" value="1"/>
</dbReference>
<dbReference type="InterPro" id="IPR002023">
    <property type="entry name" value="NuoE-like"/>
</dbReference>
<keyword evidence="3 7" id="KW-0479">Metal-binding</keyword>
<keyword evidence="5 7" id="KW-0411">Iron-sulfur</keyword>
<dbReference type="InterPro" id="IPR028431">
    <property type="entry name" value="NADP_DH_HndA-like"/>
</dbReference>
<name>A0A1I0RMR7_9FIRM</name>
<keyword evidence="9" id="KW-1185">Reference proteome</keyword>
<dbReference type="Gene3D" id="1.10.10.1590">
    <property type="entry name" value="NADH-quinone oxidoreductase subunit E"/>
    <property type="match status" value="1"/>
</dbReference>
<evidence type="ECO:0000256" key="6">
    <source>
        <dbReference type="ARBA" id="ARBA00034078"/>
    </source>
</evidence>
<dbReference type="InterPro" id="IPR042128">
    <property type="entry name" value="NuoE_dom"/>
</dbReference>
<dbReference type="CDD" id="cd03064">
    <property type="entry name" value="TRX_Fd_NuoE"/>
    <property type="match status" value="1"/>
</dbReference>
<dbReference type="GO" id="GO:0046872">
    <property type="term" value="F:metal ion binding"/>
    <property type="evidence" value="ECO:0007669"/>
    <property type="project" value="UniProtKB-KW"/>
</dbReference>
<dbReference type="RefSeq" id="WP_092457071.1">
    <property type="nucleotide sequence ID" value="NZ_FOJI01000019.1"/>
</dbReference>
<dbReference type="PANTHER" id="PTHR43342:SF2">
    <property type="entry name" value="POTENTIAL NAD-REDUCING HYDROGENASE SUBUNIT"/>
    <property type="match status" value="1"/>
</dbReference>
<evidence type="ECO:0000256" key="2">
    <source>
        <dbReference type="ARBA" id="ARBA00022714"/>
    </source>
</evidence>
<dbReference type="FunFam" id="3.40.30.10:FF:000015">
    <property type="entry name" value="NADH-quinone oxidoreductase subunit E"/>
    <property type="match status" value="1"/>
</dbReference>
<sequence length="159" mass="17804">MCSNQQRDPQYAELEEFINEIPDKTSSLIAVLHKAQEIFGYLPEDVQRFVAKKLNQPVSEVNGVVTFYSYFTETPTGKHVINVCMGTACFVKGSADILDEFERKLGIKVGETTPDGKYTLQVLRCVGACGLAPVVTVNDRVYGHFTKQMVVKTLDEYNE</sequence>
<dbReference type="GO" id="GO:0016491">
    <property type="term" value="F:oxidoreductase activity"/>
    <property type="evidence" value="ECO:0007669"/>
    <property type="project" value="InterPro"/>
</dbReference>
<feature type="binding site" evidence="7">
    <location>
        <position position="89"/>
    </location>
    <ligand>
        <name>[2Fe-2S] cluster</name>
        <dbReference type="ChEBI" id="CHEBI:190135"/>
    </ligand>
</feature>
<dbReference type="Proteomes" id="UP000199701">
    <property type="component" value="Unassembled WGS sequence"/>
</dbReference>
<dbReference type="STRING" id="99656.SAMN05421659_11926"/>
<dbReference type="GO" id="GO:0051537">
    <property type="term" value="F:2 iron, 2 sulfur cluster binding"/>
    <property type="evidence" value="ECO:0007669"/>
    <property type="project" value="UniProtKB-KW"/>
</dbReference>
<dbReference type="PANTHER" id="PTHR43342">
    <property type="entry name" value="NADH-QUINONE OXIDOREDUCTASE, E SUBUNIT"/>
    <property type="match status" value="1"/>
</dbReference>
<evidence type="ECO:0000256" key="3">
    <source>
        <dbReference type="ARBA" id="ARBA00022723"/>
    </source>
</evidence>
<accession>A0A1I0RMR7</accession>